<keyword evidence="2" id="KW-1185">Reference proteome</keyword>
<evidence type="ECO:0000313" key="1">
    <source>
        <dbReference type="EMBL" id="TKW56449.1"/>
    </source>
</evidence>
<sequence length="63" mass="6719">MASRMSALEVNIGMGSVEIMNPIVKVEPDDAGLIQLVSLGDAAMTRVHKAVGVATRWAMLLPR</sequence>
<organism evidence="1 2">
    <name type="scientific">Colletotrichum tanaceti</name>
    <dbReference type="NCBI Taxonomy" id="1306861"/>
    <lineage>
        <taxon>Eukaryota</taxon>
        <taxon>Fungi</taxon>
        <taxon>Dikarya</taxon>
        <taxon>Ascomycota</taxon>
        <taxon>Pezizomycotina</taxon>
        <taxon>Sordariomycetes</taxon>
        <taxon>Hypocreomycetidae</taxon>
        <taxon>Glomerellales</taxon>
        <taxon>Glomerellaceae</taxon>
        <taxon>Colletotrichum</taxon>
        <taxon>Colletotrichum destructivum species complex</taxon>
    </lineage>
</organism>
<evidence type="ECO:0000313" key="2">
    <source>
        <dbReference type="Proteomes" id="UP000310108"/>
    </source>
</evidence>
<protein>
    <submittedName>
        <fullName evidence="1">Uncharacterized protein</fullName>
    </submittedName>
</protein>
<proteinExistence type="predicted"/>
<name>A0A4U6XLD6_9PEZI</name>
<accession>A0A4U6XLD6</accession>
<dbReference type="Proteomes" id="UP000310108">
    <property type="component" value="Unassembled WGS sequence"/>
</dbReference>
<gene>
    <name evidence="1" type="ORF">CTA1_11073</name>
</gene>
<dbReference type="AlphaFoldDB" id="A0A4U6XLD6"/>
<dbReference type="EMBL" id="PJEX01000068">
    <property type="protein sequence ID" value="TKW56449.1"/>
    <property type="molecule type" value="Genomic_DNA"/>
</dbReference>
<comment type="caution">
    <text evidence="1">The sequence shown here is derived from an EMBL/GenBank/DDBJ whole genome shotgun (WGS) entry which is preliminary data.</text>
</comment>
<reference evidence="1 2" key="1">
    <citation type="journal article" date="2019" name="PLoS ONE">
        <title>Comparative genome analysis indicates high evolutionary potential of pathogenicity genes in Colletotrichum tanaceti.</title>
        <authorList>
            <person name="Lelwala R.V."/>
            <person name="Korhonen P.K."/>
            <person name="Young N.D."/>
            <person name="Scott J.B."/>
            <person name="Ades P.A."/>
            <person name="Gasser R.B."/>
            <person name="Taylor P.W.J."/>
        </authorList>
    </citation>
    <scope>NUCLEOTIDE SEQUENCE [LARGE SCALE GENOMIC DNA]</scope>
    <source>
        <strain evidence="1">BRIP57314</strain>
    </source>
</reference>